<organism evidence="2 3">
    <name type="scientific">Pannonibacter tanglangensis</name>
    <dbReference type="NCBI Taxonomy" id="2750084"/>
    <lineage>
        <taxon>Bacteria</taxon>
        <taxon>Pseudomonadati</taxon>
        <taxon>Pseudomonadota</taxon>
        <taxon>Alphaproteobacteria</taxon>
        <taxon>Hyphomicrobiales</taxon>
        <taxon>Stappiaceae</taxon>
        <taxon>Pannonibacter</taxon>
    </lineage>
</organism>
<feature type="region of interest" description="Disordered" evidence="1">
    <location>
        <begin position="155"/>
        <end position="179"/>
    </location>
</feature>
<evidence type="ECO:0000313" key="3">
    <source>
        <dbReference type="Proteomes" id="UP000586722"/>
    </source>
</evidence>
<evidence type="ECO:0000256" key="1">
    <source>
        <dbReference type="SAM" id="MobiDB-lite"/>
    </source>
</evidence>
<keyword evidence="3" id="KW-1185">Reference proteome</keyword>
<feature type="compositionally biased region" description="Low complexity" evidence="1">
    <location>
        <begin position="166"/>
        <end position="179"/>
    </location>
</feature>
<gene>
    <name evidence="2" type="ORF">GWI72_14230</name>
</gene>
<name>A0A7X5F439_9HYPH</name>
<protein>
    <submittedName>
        <fullName evidence="2">Uncharacterized protein</fullName>
    </submittedName>
</protein>
<dbReference type="RefSeq" id="WP_161708991.1">
    <property type="nucleotide sequence ID" value="NZ_JAABLQ010000001.1"/>
</dbReference>
<sequence length="214" mass="22618">MVANWDYRKFDPLRTADEYHASFGQEQAAYAPYAQSRDALNQQFQNPGSYLPTLDQINAGYAGQATDWSLLPKGYAQFDQQYGARLNLPSSTVTGMNAPPQPNGAALNANLAQLHGNQQLQQGNYNRMMGGGWAGGVLPDNMMQTYQSGGQFGADSRGIRPANPFAQSPSYGPAQAASASYGPADAANAAYGRQGGLGGLGGFGAFGTTEVFDV</sequence>
<dbReference type="AlphaFoldDB" id="A0A7X5F439"/>
<comment type="caution">
    <text evidence="2">The sequence shown here is derived from an EMBL/GenBank/DDBJ whole genome shotgun (WGS) entry which is preliminary data.</text>
</comment>
<accession>A0A7X5F439</accession>
<dbReference type="Proteomes" id="UP000586722">
    <property type="component" value="Unassembled WGS sequence"/>
</dbReference>
<dbReference type="EMBL" id="JAABLQ010000001">
    <property type="protein sequence ID" value="NBN79430.1"/>
    <property type="molecule type" value="Genomic_DNA"/>
</dbReference>
<proteinExistence type="predicted"/>
<evidence type="ECO:0000313" key="2">
    <source>
        <dbReference type="EMBL" id="NBN79430.1"/>
    </source>
</evidence>
<reference evidence="3" key="1">
    <citation type="submission" date="2020-01" db="EMBL/GenBank/DDBJ databases">
        <authorList>
            <person name="Fang Y."/>
            <person name="Sun R."/>
            <person name="Nie L."/>
            <person name="He J."/>
            <person name="Hao L."/>
            <person name="Wang L."/>
            <person name="Su S."/>
            <person name="Lv E."/>
            <person name="Zhang Z."/>
            <person name="Xie R."/>
            <person name="Liu H."/>
        </authorList>
    </citation>
    <scope>NUCLEOTIDE SEQUENCE [LARGE SCALE GENOMIC DNA]</scope>
    <source>
        <strain evidence="3">XCT-53</strain>
    </source>
</reference>